<comment type="subcellular location">
    <subcellularLocation>
        <location evidence="1">Cell membrane</location>
        <topology evidence="1">Multi-pass membrane protein</topology>
    </subcellularLocation>
</comment>
<evidence type="ECO:0000313" key="7">
    <source>
        <dbReference type="EMBL" id="TRY20279.1"/>
    </source>
</evidence>
<feature type="transmembrane region" description="Helical" evidence="5">
    <location>
        <begin position="87"/>
        <end position="107"/>
    </location>
</feature>
<feature type="transmembrane region" description="Helical" evidence="5">
    <location>
        <begin position="33"/>
        <end position="55"/>
    </location>
</feature>
<feature type="transmembrane region" description="Helical" evidence="5">
    <location>
        <begin position="355"/>
        <end position="373"/>
    </location>
</feature>
<dbReference type="Pfam" id="PF07690">
    <property type="entry name" value="MFS_1"/>
    <property type="match status" value="1"/>
</dbReference>
<dbReference type="OrthoDB" id="9809599at2"/>
<dbReference type="AlphaFoldDB" id="A0A553K6E4"/>
<feature type="transmembrane region" description="Helical" evidence="5">
    <location>
        <begin position="193"/>
        <end position="212"/>
    </location>
</feature>
<evidence type="ECO:0000256" key="5">
    <source>
        <dbReference type="SAM" id="Phobius"/>
    </source>
</evidence>
<dbReference type="InterPro" id="IPR036259">
    <property type="entry name" value="MFS_trans_sf"/>
</dbReference>
<feature type="transmembrane region" description="Helical" evidence="5">
    <location>
        <begin position="289"/>
        <end position="313"/>
    </location>
</feature>
<keyword evidence="2 5" id="KW-0812">Transmembrane</keyword>
<dbReference type="GO" id="GO:0022857">
    <property type="term" value="F:transmembrane transporter activity"/>
    <property type="evidence" value="ECO:0007669"/>
    <property type="project" value="InterPro"/>
</dbReference>
<dbReference type="InterPro" id="IPR020846">
    <property type="entry name" value="MFS_dom"/>
</dbReference>
<dbReference type="EMBL" id="VKKG01000001">
    <property type="protein sequence ID" value="TRY20279.1"/>
    <property type="molecule type" value="Genomic_DNA"/>
</dbReference>
<reference evidence="7 8" key="1">
    <citation type="submission" date="2019-07" db="EMBL/GenBank/DDBJ databases">
        <authorList>
            <person name="Zhou L.-Y."/>
        </authorList>
    </citation>
    <scope>NUCLEOTIDE SEQUENCE [LARGE SCALE GENOMIC DNA]</scope>
    <source>
        <strain evidence="7 8">YIM 101269</strain>
    </source>
</reference>
<dbReference type="Proteomes" id="UP000317638">
    <property type="component" value="Unassembled WGS sequence"/>
</dbReference>
<accession>A0A553K6E4</accession>
<keyword evidence="3 5" id="KW-1133">Transmembrane helix</keyword>
<evidence type="ECO:0000313" key="8">
    <source>
        <dbReference type="Proteomes" id="UP000317638"/>
    </source>
</evidence>
<proteinExistence type="predicted"/>
<dbReference type="CDD" id="cd17393">
    <property type="entry name" value="MFS_MosC_like"/>
    <property type="match status" value="1"/>
</dbReference>
<evidence type="ECO:0000256" key="1">
    <source>
        <dbReference type="ARBA" id="ARBA00004651"/>
    </source>
</evidence>
<dbReference type="PANTHER" id="PTHR23514:SF13">
    <property type="entry name" value="INNER MEMBRANE PROTEIN YBJJ"/>
    <property type="match status" value="1"/>
</dbReference>
<feature type="transmembrane region" description="Helical" evidence="5">
    <location>
        <begin position="153"/>
        <end position="173"/>
    </location>
</feature>
<dbReference type="Gene3D" id="1.20.1250.20">
    <property type="entry name" value="MFS general substrate transporter like domains"/>
    <property type="match status" value="2"/>
</dbReference>
<dbReference type="GO" id="GO:0005886">
    <property type="term" value="C:plasma membrane"/>
    <property type="evidence" value="ECO:0007669"/>
    <property type="project" value="UniProtKB-SubCell"/>
</dbReference>
<feature type="transmembrane region" description="Helical" evidence="5">
    <location>
        <begin position="232"/>
        <end position="253"/>
    </location>
</feature>
<dbReference type="SUPFAM" id="SSF103473">
    <property type="entry name" value="MFS general substrate transporter"/>
    <property type="match status" value="1"/>
</dbReference>
<dbReference type="PANTHER" id="PTHR23514">
    <property type="entry name" value="BYPASS OF STOP CODON PROTEIN 6"/>
    <property type="match status" value="1"/>
</dbReference>
<evidence type="ECO:0000259" key="6">
    <source>
        <dbReference type="PROSITE" id="PS50850"/>
    </source>
</evidence>
<gene>
    <name evidence="7" type="ORF">FOJ82_01420</name>
</gene>
<comment type="caution">
    <text evidence="7">The sequence shown here is derived from an EMBL/GenBank/DDBJ whole genome shotgun (WGS) entry which is preliminary data.</text>
</comment>
<feature type="transmembrane region" description="Helical" evidence="5">
    <location>
        <begin position="128"/>
        <end position="147"/>
    </location>
</feature>
<keyword evidence="8" id="KW-1185">Reference proteome</keyword>
<dbReference type="InterPro" id="IPR011701">
    <property type="entry name" value="MFS"/>
</dbReference>
<keyword evidence="4 5" id="KW-0472">Membrane</keyword>
<organism evidence="7 8">
    <name type="scientific">Tessaracoccus rhinocerotis</name>
    <dbReference type="NCBI Taxonomy" id="1689449"/>
    <lineage>
        <taxon>Bacteria</taxon>
        <taxon>Bacillati</taxon>
        <taxon>Actinomycetota</taxon>
        <taxon>Actinomycetes</taxon>
        <taxon>Propionibacteriales</taxon>
        <taxon>Propionibacteriaceae</taxon>
        <taxon>Tessaracoccus</taxon>
    </lineage>
</organism>
<feature type="domain" description="Major facilitator superfamily (MFS) profile" evidence="6">
    <location>
        <begin position="1"/>
        <end position="378"/>
    </location>
</feature>
<protein>
    <submittedName>
        <fullName evidence="7">MFS transporter</fullName>
    </submittedName>
</protein>
<evidence type="ECO:0000256" key="2">
    <source>
        <dbReference type="ARBA" id="ARBA00022692"/>
    </source>
</evidence>
<evidence type="ECO:0000256" key="3">
    <source>
        <dbReference type="ARBA" id="ARBA00022989"/>
    </source>
</evidence>
<dbReference type="InterPro" id="IPR051788">
    <property type="entry name" value="MFS_Transporter"/>
</dbReference>
<dbReference type="PROSITE" id="PS50850">
    <property type="entry name" value="MFS"/>
    <property type="match status" value="1"/>
</dbReference>
<feature type="transmembrane region" description="Helical" evidence="5">
    <location>
        <begin position="265"/>
        <end position="283"/>
    </location>
</feature>
<feature type="transmembrane region" description="Helical" evidence="5">
    <location>
        <begin position="62"/>
        <end position="81"/>
    </location>
</feature>
<sequence length="386" mass="39105">MALFFVPGIVLASWVSRTPDIRDAFGASHAQMGLVLMGLSVGSMVGILASGPLVARFSTRKVIAVAATMTALSVPVLAIGAGLASPWLFALGLCLGGLAMGGGEVAMNVEGAEVEVLAGRPFLPKLHAFFSIGATIGATLGIAFTHFRVPVEWHLGGIALVTFAIVPLCIGHIPRGVGLSGPRTAGDAPRGPLLTDARLLLIGVIMLALALAEGSANDWLPLVMVDGHGFDPALGSASYAIFAGCMAVGRLFGGPLVTKLGQRNVLLVSSVAGAVGLALVIFVDNQLVAGLAVIAWGLGAALGFPVAVSAAGSAGEPGPDAARRVSFVATIGYIAFLAGPPVLGLLGEAAGLRRALILVMVLCIISAVLVEVLRRQSRTADEVLAH</sequence>
<feature type="transmembrane region" description="Helical" evidence="5">
    <location>
        <begin position="325"/>
        <end position="343"/>
    </location>
</feature>
<name>A0A553K6E4_9ACTN</name>
<evidence type="ECO:0000256" key="4">
    <source>
        <dbReference type="ARBA" id="ARBA00023136"/>
    </source>
</evidence>